<dbReference type="Proteomes" id="UP001214441">
    <property type="component" value="Unassembled WGS sequence"/>
</dbReference>
<sequence length="414" mass="44645">MSADLPVEEQPARIGRARHEWLRGYLIWDCYYAVAFAATITFVLTLEDTTAKDESLASVLLACCAAWYAGYGRRLMRTDDQSWRGLLYLGVLLGLFSAADTFASASSIALIVIIPQTYWTLRPLHATGAVVLFALVPLTVNTFRTGAFVRSVADQGPTALVIIVLSAIFGTWVHRIIDQSRERADLIEELASTRAELAEVSREAGVAAERERLAGEIHDAIAQGLSSIVMLVQATGSTLDQMTGLPAGHGKTVDQARHQLDLVARTARESLAEAGALVEALRPTALDTGSLPEALRRLTDRAAEGGWLTTSFSLHGEPDALPVAVEVVILRVAQEALTNVRKHARASSAQVTLSYAEQTVTVSVRDDGKGIEPDEEPHGYGLVGMSRRVEQVGGKRHLDSTPGQGTMVSVEVPR</sequence>
<accession>A0ABT7A3U9</accession>
<keyword evidence="6" id="KW-0004">4Fe-4S</keyword>
<evidence type="ECO:0000256" key="11">
    <source>
        <dbReference type="ARBA" id="ARBA00023004"/>
    </source>
</evidence>
<dbReference type="InterPro" id="IPR011712">
    <property type="entry name" value="Sig_transdc_His_kin_sub3_dim/P"/>
</dbReference>
<dbReference type="PROSITE" id="PS50109">
    <property type="entry name" value="HIS_KIN"/>
    <property type="match status" value="1"/>
</dbReference>
<protein>
    <recommendedName>
        <fullName evidence="5">Oxygen sensor histidine kinase NreB</fullName>
        <ecNumber evidence="4">2.7.13.3</ecNumber>
    </recommendedName>
    <alternativeName>
        <fullName evidence="15">Nitrogen regulation protein B</fullName>
    </alternativeName>
</protein>
<dbReference type="EC" id="2.7.13.3" evidence="4"/>
<evidence type="ECO:0000313" key="20">
    <source>
        <dbReference type="EMBL" id="MDJ1136005.1"/>
    </source>
</evidence>
<dbReference type="Gene3D" id="3.30.565.10">
    <property type="entry name" value="Histidine kinase-like ATPase, C-terminal domain"/>
    <property type="match status" value="1"/>
</dbReference>
<evidence type="ECO:0000256" key="14">
    <source>
        <dbReference type="ARBA" id="ARBA00024827"/>
    </source>
</evidence>
<dbReference type="SMART" id="SM00387">
    <property type="entry name" value="HATPase_c"/>
    <property type="match status" value="1"/>
</dbReference>
<organism evidence="20 21">
    <name type="scientific">Streptomyces iconiensis</name>
    <dbReference type="NCBI Taxonomy" id="1384038"/>
    <lineage>
        <taxon>Bacteria</taxon>
        <taxon>Bacillati</taxon>
        <taxon>Actinomycetota</taxon>
        <taxon>Actinomycetes</taxon>
        <taxon>Kitasatosporales</taxon>
        <taxon>Streptomycetaceae</taxon>
        <taxon>Streptomyces</taxon>
    </lineage>
</organism>
<dbReference type="InterPro" id="IPR017205">
    <property type="entry name" value="Sig_transdc_His_kinase_ChrS"/>
</dbReference>
<reference evidence="20 21" key="1">
    <citation type="submission" date="2023-05" db="EMBL/GenBank/DDBJ databases">
        <title>Streptantibioticus silvisoli sp. nov., acidotolerant actinomycetes 1 from pine litter.</title>
        <authorList>
            <person name="Swiecimska M."/>
            <person name="Golinska P."/>
            <person name="Sangal V."/>
            <person name="Wachnowicz B."/>
            <person name="Goodfellow M."/>
        </authorList>
    </citation>
    <scope>NUCLEOTIDE SEQUENCE [LARGE SCALE GENOMIC DNA]</scope>
    <source>
        <strain evidence="20 21">DSM 42109</strain>
    </source>
</reference>
<comment type="caution">
    <text evidence="20">The sequence shown here is derived from an EMBL/GenBank/DDBJ whole genome shotgun (WGS) entry which is preliminary data.</text>
</comment>
<evidence type="ECO:0000256" key="7">
    <source>
        <dbReference type="ARBA" id="ARBA00022490"/>
    </source>
</evidence>
<feature type="transmembrane region" description="Helical" evidence="18">
    <location>
        <begin position="85"/>
        <end position="114"/>
    </location>
</feature>
<dbReference type="PRINTS" id="PR00344">
    <property type="entry name" value="BCTRLSENSOR"/>
</dbReference>
<proteinExistence type="predicted"/>
<keyword evidence="18" id="KW-0812">Transmembrane</keyword>
<keyword evidence="13" id="KW-0411">Iron-sulfur</keyword>
<evidence type="ECO:0000256" key="9">
    <source>
        <dbReference type="ARBA" id="ARBA00022723"/>
    </source>
</evidence>
<evidence type="ECO:0000256" key="18">
    <source>
        <dbReference type="SAM" id="Phobius"/>
    </source>
</evidence>
<keyword evidence="8" id="KW-0808">Transferase</keyword>
<dbReference type="InterPro" id="IPR005467">
    <property type="entry name" value="His_kinase_dom"/>
</dbReference>
<evidence type="ECO:0000256" key="16">
    <source>
        <dbReference type="SAM" id="Coils"/>
    </source>
</evidence>
<dbReference type="Pfam" id="PF07730">
    <property type="entry name" value="HisKA_3"/>
    <property type="match status" value="1"/>
</dbReference>
<evidence type="ECO:0000256" key="3">
    <source>
        <dbReference type="ARBA" id="ARBA00004496"/>
    </source>
</evidence>
<dbReference type="RefSeq" id="WP_274042100.1">
    <property type="nucleotide sequence ID" value="NZ_JANCPR020000035.1"/>
</dbReference>
<keyword evidence="18" id="KW-0472">Membrane</keyword>
<name>A0ABT7A3U9_9ACTN</name>
<feature type="transmembrane region" description="Helical" evidence="18">
    <location>
        <begin position="56"/>
        <end position="73"/>
    </location>
</feature>
<dbReference type="InterPro" id="IPR036890">
    <property type="entry name" value="HATPase_C_sf"/>
</dbReference>
<dbReference type="Gene3D" id="1.20.5.1930">
    <property type="match status" value="1"/>
</dbReference>
<evidence type="ECO:0000256" key="10">
    <source>
        <dbReference type="ARBA" id="ARBA00022777"/>
    </source>
</evidence>
<dbReference type="InterPro" id="IPR050482">
    <property type="entry name" value="Sensor_HK_TwoCompSys"/>
</dbReference>
<dbReference type="PANTHER" id="PTHR24421:SF62">
    <property type="entry name" value="SENSORY TRANSDUCTION HISTIDINE KINASE"/>
    <property type="match status" value="1"/>
</dbReference>
<keyword evidence="7" id="KW-0963">Cytoplasm</keyword>
<evidence type="ECO:0000256" key="2">
    <source>
        <dbReference type="ARBA" id="ARBA00001966"/>
    </source>
</evidence>
<comment type="subcellular location">
    <subcellularLocation>
        <location evidence="3">Cytoplasm</location>
    </subcellularLocation>
</comment>
<dbReference type="InterPro" id="IPR004358">
    <property type="entry name" value="Sig_transdc_His_kin-like_C"/>
</dbReference>
<evidence type="ECO:0000259" key="19">
    <source>
        <dbReference type="PROSITE" id="PS50109"/>
    </source>
</evidence>
<evidence type="ECO:0000256" key="12">
    <source>
        <dbReference type="ARBA" id="ARBA00023012"/>
    </source>
</evidence>
<dbReference type="PANTHER" id="PTHR24421">
    <property type="entry name" value="NITRATE/NITRITE SENSOR PROTEIN NARX-RELATED"/>
    <property type="match status" value="1"/>
</dbReference>
<keyword evidence="9" id="KW-0479">Metal-binding</keyword>
<keyword evidence="11" id="KW-0408">Iron</keyword>
<evidence type="ECO:0000256" key="8">
    <source>
        <dbReference type="ARBA" id="ARBA00022679"/>
    </source>
</evidence>
<comment type="function">
    <text evidence="14">Member of the two-component regulatory system NreB/NreC involved in the control of dissimilatory nitrate/nitrite reduction in response to oxygen. NreB functions as a direct oxygen sensor histidine kinase which is autophosphorylated, in the absence of oxygen, probably at the conserved histidine residue, and transfers its phosphate group probably to a conserved aspartate residue of NreC. NreB/NreC activates the expression of the nitrate (narGHJI) and nitrite (nir) reductase operons, as well as the putative nitrate transporter gene narT.</text>
</comment>
<evidence type="ECO:0000256" key="17">
    <source>
        <dbReference type="SAM" id="MobiDB-lite"/>
    </source>
</evidence>
<feature type="coiled-coil region" evidence="16">
    <location>
        <begin position="176"/>
        <end position="203"/>
    </location>
</feature>
<evidence type="ECO:0000256" key="13">
    <source>
        <dbReference type="ARBA" id="ARBA00023014"/>
    </source>
</evidence>
<evidence type="ECO:0000256" key="5">
    <source>
        <dbReference type="ARBA" id="ARBA00017322"/>
    </source>
</evidence>
<gene>
    <name evidence="20" type="ORF">NMN56_029465</name>
</gene>
<dbReference type="CDD" id="cd16917">
    <property type="entry name" value="HATPase_UhpB-NarQ-NarX-like"/>
    <property type="match status" value="1"/>
</dbReference>
<feature type="region of interest" description="Disordered" evidence="17">
    <location>
        <begin position="393"/>
        <end position="414"/>
    </location>
</feature>
<evidence type="ECO:0000256" key="4">
    <source>
        <dbReference type="ARBA" id="ARBA00012438"/>
    </source>
</evidence>
<dbReference type="EMBL" id="JANCPR020000035">
    <property type="protein sequence ID" value="MDJ1136005.1"/>
    <property type="molecule type" value="Genomic_DNA"/>
</dbReference>
<feature type="transmembrane region" description="Helical" evidence="18">
    <location>
        <begin position="25"/>
        <end position="44"/>
    </location>
</feature>
<evidence type="ECO:0000313" key="21">
    <source>
        <dbReference type="Proteomes" id="UP001214441"/>
    </source>
</evidence>
<dbReference type="GO" id="GO:0016301">
    <property type="term" value="F:kinase activity"/>
    <property type="evidence" value="ECO:0007669"/>
    <property type="project" value="UniProtKB-KW"/>
</dbReference>
<evidence type="ECO:0000256" key="15">
    <source>
        <dbReference type="ARBA" id="ARBA00030800"/>
    </source>
</evidence>
<evidence type="ECO:0000256" key="1">
    <source>
        <dbReference type="ARBA" id="ARBA00000085"/>
    </source>
</evidence>
<keyword evidence="16" id="KW-0175">Coiled coil</keyword>
<keyword evidence="21" id="KW-1185">Reference proteome</keyword>
<comment type="catalytic activity">
    <reaction evidence="1">
        <text>ATP + protein L-histidine = ADP + protein N-phospho-L-histidine.</text>
        <dbReference type="EC" id="2.7.13.3"/>
    </reaction>
</comment>
<feature type="domain" description="Histidine kinase" evidence="19">
    <location>
        <begin position="329"/>
        <end position="414"/>
    </location>
</feature>
<evidence type="ECO:0000256" key="6">
    <source>
        <dbReference type="ARBA" id="ARBA00022485"/>
    </source>
</evidence>
<dbReference type="PIRSF" id="PIRSF037434">
    <property type="entry name" value="STHK_ChrS"/>
    <property type="match status" value="1"/>
</dbReference>
<feature type="transmembrane region" description="Helical" evidence="18">
    <location>
        <begin position="159"/>
        <end position="177"/>
    </location>
</feature>
<keyword evidence="10 20" id="KW-0418">Kinase</keyword>
<keyword evidence="18" id="KW-1133">Transmembrane helix</keyword>
<dbReference type="Pfam" id="PF02518">
    <property type="entry name" value="HATPase_c"/>
    <property type="match status" value="1"/>
</dbReference>
<keyword evidence="12" id="KW-0902">Two-component regulatory system</keyword>
<feature type="transmembrane region" description="Helical" evidence="18">
    <location>
        <begin position="126"/>
        <end position="147"/>
    </location>
</feature>
<dbReference type="InterPro" id="IPR003594">
    <property type="entry name" value="HATPase_dom"/>
</dbReference>
<comment type="cofactor">
    <cofactor evidence="2">
        <name>[4Fe-4S] cluster</name>
        <dbReference type="ChEBI" id="CHEBI:49883"/>
    </cofactor>
</comment>
<dbReference type="SUPFAM" id="SSF55874">
    <property type="entry name" value="ATPase domain of HSP90 chaperone/DNA topoisomerase II/histidine kinase"/>
    <property type="match status" value="1"/>
</dbReference>